<dbReference type="Gene3D" id="1.10.10.10">
    <property type="entry name" value="Winged helix-like DNA-binding domain superfamily/Winged helix DNA-binding domain"/>
    <property type="match status" value="1"/>
</dbReference>
<organism evidence="3 4">
    <name type="scientific">Parasedimentitalea maritima</name>
    <dbReference type="NCBI Taxonomy" id="2578117"/>
    <lineage>
        <taxon>Bacteria</taxon>
        <taxon>Pseudomonadati</taxon>
        <taxon>Pseudomonadota</taxon>
        <taxon>Alphaproteobacteria</taxon>
        <taxon>Rhodobacterales</taxon>
        <taxon>Paracoccaceae</taxon>
        <taxon>Parasedimentitalea</taxon>
    </lineage>
</organism>
<gene>
    <name evidence="3" type="ORF">GP644_08240</name>
</gene>
<dbReference type="Proteomes" id="UP000441586">
    <property type="component" value="Unassembled WGS sequence"/>
</dbReference>
<dbReference type="InterPro" id="IPR051534">
    <property type="entry name" value="CBASS_pafABC_assoc_protein"/>
</dbReference>
<dbReference type="Pfam" id="PF13280">
    <property type="entry name" value="WYL"/>
    <property type="match status" value="1"/>
</dbReference>
<dbReference type="PANTHER" id="PTHR34580">
    <property type="match status" value="1"/>
</dbReference>
<dbReference type="PANTHER" id="PTHR34580:SF3">
    <property type="entry name" value="PROTEIN PAFB"/>
    <property type="match status" value="1"/>
</dbReference>
<protein>
    <submittedName>
        <fullName evidence="3">HTH domain-containing protein</fullName>
    </submittedName>
</protein>
<dbReference type="InterPro" id="IPR013196">
    <property type="entry name" value="HTH_11"/>
</dbReference>
<dbReference type="Pfam" id="PF08279">
    <property type="entry name" value="HTH_11"/>
    <property type="match status" value="1"/>
</dbReference>
<name>A0A6A4RIS3_9RHOB</name>
<dbReference type="InterPro" id="IPR036388">
    <property type="entry name" value="WH-like_DNA-bd_sf"/>
</dbReference>
<dbReference type="InterPro" id="IPR036390">
    <property type="entry name" value="WH_DNA-bd_sf"/>
</dbReference>
<dbReference type="PROSITE" id="PS52050">
    <property type="entry name" value="WYL"/>
    <property type="match status" value="1"/>
</dbReference>
<comment type="caution">
    <text evidence="3">The sequence shown here is derived from an EMBL/GenBank/DDBJ whole genome shotgun (WGS) entry which is preliminary data.</text>
</comment>
<evidence type="ECO:0000313" key="4">
    <source>
        <dbReference type="Proteomes" id="UP000441586"/>
    </source>
</evidence>
<proteinExistence type="predicted"/>
<dbReference type="RefSeq" id="WP_158978636.1">
    <property type="nucleotide sequence ID" value="NZ_WSFO01000004.1"/>
</dbReference>
<dbReference type="SUPFAM" id="SSF46785">
    <property type="entry name" value="Winged helix' DNA-binding domain"/>
    <property type="match status" value="1"/>
</dbReference>
<dbReference type="AlphaFoldDB" id="A0A6A4RIS3"/>
<evidence type="ECO:0000259" key="1">
    <source>
        <dbReference type="Pfam" id="PF08279"/>
    </source>
</evidence>
<reference evidence="3 4" key="1">
    <citation type="submission" date="2019-12" db="EMBL/GenBank/DDBJ databases">
        <authorList>
            <person name="Zhang Y.-J."/>
        </authorList>
    </citation>
    <scope>NUCLEOTIDE SEQUENCE [LARGE SCALE GENOMIC DNA]</scope>
    <source>
        <strain evidence="3 4">H18S-6</strain>
    </source>
</reference>
<feature type="domain" description="WYL" evidence="2">
    <location>
        <begin position="130"/>
        <end position="194"/>
    </location>
</feature>
<dbReference type="InterPro" id="IPR026881">
    <property type="entry name" value="WYL_dom"/>
</dbReference>
<accession>A0A6A4RIS3</accession>
<sequence length="220" mass="24873">MRSARMFEIIQLLRSASGPCTAQDIADTLEVTKRTIYRDISSLQSMRVPIEGEAGIGYVMRPGYNLPPVNFDIEEAEAISVGLSMISRTGDKSLEKAALRAMRKLSEATQLSENLFSSSWGAKIPGHIDLAEIRNAIRQETKLGLLYQDVEHKSTKRKIRPIALVYYAEAVVIAAWCELRNDFRHFRSDRILSCDLMTEGFEGEGVELRRKWAEVQDTDF</sequence>
<feature type="domain" description="Helix-turn-helix type 11" evidence="1">
    <location>
        <begin position="5"/>
        <end position="58"/>
    </location>
</feature>
<evidence type="ECO:0000313" key="3">
    <source>
        <dbReference type="EMBL" id="KAE9630383.1"/>
    </source>
</evidence>
<dbReference type="EMBL" id="WSFO01000004">
    <property type="protein sequence ID" value="KAE9630383.1"/>
    <property type="molecule type" value="Genomic_DNA"/>
</dbReference>
<evidence type="ECO:0000259" key="2">
    <source>
        <dbReference type="Pfam" id="PF13280"/>
    </source>
</evidence>